<reference evidence="9 10" key="1">
    <citation type="submission" date="2018-10" db="EMBL/GenBank/DDBJ databases">
        <authorList>
            <person name="Li J."/>
        </authorList>
    </citation>
    <scope>NUCLEOTIDE SEQUENCE [LARGE SCALE GENOMIC DNA]</scope>
    <source>
        <strain evidence="9 10">JCM 11654</strain>
    </source>
</reference>
<keyword evidence="10" id="KW-1185">Reference proteome</keyword>
<evidence type="ECO:0000256" key="7">
    <source>
        <dbReference type="SAM" id="Phobius"/>
    </source>
</evidence>
<keyword evidence="6 7" id="KW-0472">Membrane</keyword>
<evidence type="ECO:0000256" key="3">
    <source>
        <dbReference type="ARBA" id="ARBA00022475"/>
    </source>
</evidence>
<evidence type="ECO:0000256" key="6">
    <source>
        <dbReference type="ARBA" id="ARBA00023136"/>
    </source>
</evidence>
<sequence length="293" mass="30014">MSAAASSKGRLTGVALVLAGMACQDVGAAFAILVFPQTGALGMVALRMGFSAILLLLIARPSLRGRSRAQWLTVVGFAFSLMLMNALFYLAIERIPLGPAVAIEVLGPLTLSVITGRGRMRWLWAALALAGVALLGHGGWGTMDPIGVLLALSAGVMWALYIVTSARTGASFQGLDGLAIAMTIGAIMILPFGLIASGGAVLAPQILALGLLIAIMSSTIPYAAELNALRRLPTAVFSVLMSLGPVVAALAGLFVLGQTLGLFEVLAIVLIVCASAGAVQSSRPRQAPPTLDV</sequence>
<keyword evidence="5 7" id="KW-1133">Transmembrane helix</keyword>
<comment type="subcellular location">
    <subcellularLocation>
        <location evidence="1">Cell membrane</location>
        <topology evidence="1">Multi-pass membrane protein</topology>
    </subcellularLocation>
</comment>
<feature type="transmembrane region" description="Helical" evidence="7">
    <location>
        <begin position="71"/>
        <end position="91"/>
    </location>
</feature>
<feature type="transmembrane region" description="Helical" evidence="7">
    <location>
        <begin position="41"/>
        <end position="59"/>
    </location>
</feature>
<dbReference type="InterPro" id="IPR051258">
    <property type="entry name" value="Diverse_Substrate_Transporter"/>
</dbReference>
<dbReference type="Proteomes" id="UP000269438">
    <property type="component" value="Unassembled WGS sequence"/>
</dbReference>
<feature type="transmembrane region" description="Helical" evidence="7">
    <location>
        <begin position="97"/>
        <end position="115"/>
    </location>
</feature>
<organism evidence="9 10">
    <name type="scientific">Mycetocola lacteus</name>
    <dbReference type="NCBI Taxonomy" id="76637"/>
    <lineage>
        <taxon>Bacteria</taxon>
        <taxon>Bacillati</taxon>
        <taxon>Actinomycetota</taxon>
        <taxon>Actinomycetes</taxon>
        <taxon>Micrococcales</taxon>
        <taxon>Microbacteriaceae</taxon>
        <taxon>Mycetocola</taxon>
    </lineage>
</organism>
<accession>A0A3L7AMR1</accession>
<dbReference type="RefSeq" id="WP_121689066.1">
    <property type="nucleotide sequence ID" value="NZ_RCUY01000010.1"/>
</dbReference>
<dbReference type="GO" id="GO:0005886">
    <property type="term" value="C:plasma membrane"/>
    <property type="evidence" value="ECO:0007669"/>
    <property type="project" value="UniProtKB-SubCell"/>
</dbReference>
<feature type="transmembrane region" description="Helical" evidence="7">
    <location>
        <begin position="122"/>
        <end position="140"/>
    </location>
</feature>
<keyword evidence="3" id="KW-1003">Cell membrane</keyword>
<dbReference type="PANTHER" id="PTHR42920:SF5">
    <property type="entry name" value="EAMA DOMAIN-CONTAINING PROTEIN"/>
    <property type="match status" value="1"/>
</dbReference>
<dbReference type="OrthoDB" id="9815120at2"/>
<protein>
    <submittedName>
        <fullName evidence="9">EamA family transporter</fullName>
    </submittedName>
</protein>
<dbReference type="SUPFAM" id="SSF103481">
    <property type="entry name" value="Multidrug resistance efflux transporter EmrE"/>
    <property type="match status" value="2"/>
</dbReference>
<dbReference type="InterPro" id="IPR000620">
    <property type="entry name" value="EamA_dom"/>
</dbReference>
<evidence type="ECO:0000256" key="4">
    <source>
        <dbReference type="ARBA" id="ARBA00022692"/>
    </source>
</evidence>
<proteinExistence type="inferred from homology"/>
<evidence type="ECO:0000256" key="5">
    <source>
        <dbReference type="ARBA" id="ARBA00022989"/>
    </source>
</evidence>
<dbReference type="EMBL" id="RCUY01000010">
    <property type="protein sequence ID" value="RLP81374.1"/>
    <property type="molecule type" value="Genomic_DNA"/>
</dbReference>
<feature type="transmembrane region" description="Helical" evidence="7">
    <location>
        <begin position="146"/>
        <end position="163"/>
    </location>
</feature>
<evidence type="ECO:0000313" key="9">
    <source>
        <dbReference type="EMBL" id="RLP81374.1"/>
    </source>
</evidence>
<dbReference type="AlphaFoldDB" id="A0A3L7AMR1"/>
<evidence type="ECO:0000256" key="2">
    <source>
        <dbReference type="ARBA" id="ARBA00007362"/>
    </source>
</evidence>
<dbReference type="InterPro" id="IPR037185">
    <property type="entry name" value="EmrE-like"/>
</dbReference>
<gene>
    <name evidence="9" type="ORF">D9V34_12155</name>
</gene>
<evidence type="ECO:0000256" key="1">
    <source>
        <dbReference type="ARBA" id="ARBA00004651"/>
    </source>
</evidence>
<feature type="transmembrane region" description="Helical" evidence="7">
    <location>
        <begin position="175"/>
        <end position="196"/>
    </location>
</feature>
<keyword evidence="4 7" id="KW-0812">Transmembrane</keyword>
<feature type="transmembrane region" description="Helical" evidence="7">
    <location>
        <begin position="202"/>
        <end position="223"/>
    </location>
</feature>
<feature type="domain" description="EamA" evidence="8">
    <location>
        <begin position="146"/>
        <end position="276"/>
    </location>
</feature>
<name>A0A3L7AMR1_9MICO</name>
<evidence type="ECO:0000313" key="10">
    <source>
        <dbReference type="Proteomes" id="UP000269438"/>
    </source>
</evidence>
<feature type="transmembrane region" description="Helical" evidence="7">
    <location>
        <begin position="235"/>
        <end position="256"/>
    </location>
</feature>
<dbReference type="PANTHER" id="PTHR42920">
    <property type="entry name" value="OS03G0707200 PROTEIN-RELATED"/>
    <property type="match status" value="1"/>
</dbReference>
<evidence type="ECO:0000259" key="8">
    <source>
        <dbReference type="Pfam" id="PF00892"/>
    </source>
</evidence>
<comment type="caution">
    <text evidence="9">The sequence shown here is derived from an EMBL/GenBank/DDBJ whole genome shotgun (WGS) entry which is preliminary data.</text>
</comment>
<dbReference type="Pfam" id="PF00892">
    <property type="entry name" value="EamA"/>
    <property type="match status" value="1"/>
</dbReference>
<feature type="transmembrane region" description="Helical" evidence="7">
    <location>
        <begin position="262"/>
        <end position="279"/>
    </location>
</feature>
<comment type="similarity">
    <text evidence="2">Belongs to the EamA transporter family.</text>
</comment>